<dbReference type="Proteomes" id="UP001362899">
    <property type="component" value="Unassembled WGS sequence"/>
</dbReference>
<dbReference type="Gene3D" id="3.40.50.1820">
    <property type="entry name" value="alpha/beta hydrolase"/>
    <property type="match status" value="1"/>
</dbReference>
<evidence type="ECO:0000259" key="8">
    <source>
        <dbReference type="Pfam" id="PF00561"/>
    </source>
</evidence>
<keyword evidence="6" id="KW-0443">Lipid metabolism</keyword>
<dbReference type="EMBL" id="BTGC01000001">
    <property type="protein sequence ID" value="GMM49291.1"/>
    <property type="molecule type" value="Genomic_DNA"/>
</dbReference>
<dbReference type="AlphaFoldDB" id="A0AAV5RCK1"/>
<evidence type="ECO:0000256" key="2">
    <source>
        <dbReference type="ARBA" id="ARBA00022692"/>
    </source>
</evidence>
<dbReference type="InterPro" id="IPR029058">
    <property type="entry name" value="AB_hydrolase_fold"/>
</dbReference>
<evidence type="ECO:0000256" key="7">
    <source>
        <dbReference type="ARBA" id="ARBA00023136"/>
    </source>
</evidence>
<evidence type="ECO:0000256" key="3">
    <source>
        <dbReference type="ARBA" id="ARBA00022801"/>
    </source>
</evidence>
<sequence>MALPTCIEELELEADPERKRKIQEVSEAISFGDICRVHGYQSADFLVATPDGYMLGIQRILPKGPRKGVVYLHHGLLMNSEIWVASPEPEDSIAFQLVDAGYEVWLGNNRGNKYSRKHLDRAPNSREFWNFCIDEFALYDIPSTVDYILKVAKAENLVYIGFSQGSAQAFAALSVHPELNEKISMFIALGPTLAPPSFGPRILQSLIGASPSFLYHLFGHRVILRSTVFWQNVMLPKLFVTMIDWSNTILFQWKSRDISWAQKMTGYMHLYSYTSVKCVVHWFQIIARGKGIHMFDDSELGPFGSSIVGSNAMFYQVPFYPTRNITSSIELIYGDDDNLVNIDFLEANLPAGKVGTFKVEGYEHLEMIWGRKVRSVIAPHIINLLSRHVSPKLIEYTEIDEEKIRIQESAHAYAEI</sequence>
<keyword evidence="3" id="KW-0378">Hydrolase</keyword>
<keyword evidence="2" id="KW-0812">Transmembrane</keyword>
<evidence type="ECO:0000256" key="6">
    <source>
        <dbReference type="ARBA" id="ARBA00023098"/>
    </source>
</evidence>
<reference evidence="9 10" key="1">
    <citation type="journal article" date="2023" name="Elife">
        <title>Identification of key yeast species and microbe-microbe interactions impacting larval growth of Drosophila in the wild.</title>
        <authorList>
            <person name="Mure A."/>
            <person name="Sugiura Y."/>
            <person name="Maeda R."/>
            <person name="Honda K."/>
            <person name="Sakurai N."/>
            <person name="Takahashi Y."/>
            <person name="Watada M."/>
            <person name="Katoh T."/>
            <person name="Gotoh A."/>
            <person name="Gotoh Y."/>
            <person name="Taniguchi I."/>
            <person name="Nakamura K."/>
            <person name="Hayashi T."/>
            <person name="Katayama T."/>
            <person name="Uemura T."/>
            <person name="Hattori Y."/>
        </authorList>
    </citation>
    <scope>NUCLEOTIDE SEQUENCE [LARGE SCALE GENOMIC DNA]</scope>
    <source>
        <strain evidence="9 10">SB-73</strain>
    </source>
</reference>
<keyword evidence="7" id="KW-0472">Membrane</keyword>
<keyword evidence="5" id="KW-1133">Transmembrane helix</keyword>
<dbReference type="SUPFAM" id="SSF53474">
    <property type="entry name" value="alpha/beta-Hydrolases"/>
    <property type="match status" value="1"/>
</dbReference>
<comment type="caution">
    <text evidence="9">The sequence shown here is derived from an EMBL/GenBank/DDBJ whole genome shotgun (WGS) entry which is preliminary data.</text>
</comment>
<dbReference type="Pfam" id="PF00561">
    <property type="entry name" value="Abhydrolase_1"/>
    <property type="match status" value="1"/>
</dbReference>
<dbReference type="GO" id="GO:0016042">
    <property type="term" value="P:lipid catabolic process"/>
    <property type="evidence" value="ECO:0007669"/>
    <property type="project" value="UniProtKB-KW"/>
</dbReference>
<evidence type="ECO:0000256" key="5">
    <source>
        <dbReference type="ARBA" id="ARBA00022989"/>
    </source>
</evidence>
<dbReference type="GO" id="GO:0016787">
    <property type="term" value="F:hydrolase activity"/>
    <property type="evidence" value="ECO:0007669"/>
    <property type="project" value="UniProtKB-KW"/>
</dbReference>
<dbReference type="GO" id="GO:0016020">
    <property type="term" value="C:membrane"/>
    <property type="evidence" value="ECO:0007669"/>
    <property type="project" value="UniProtKB-SubCell"/>
</dbReference>
<proteinExistence type="predicted"/>
<protein>
    <submittedName>
        <fullName evidence="9">Sterol esterase</fullName>
    </submittedName>
</protein>
<organism evidence="9 10">
    <name type="scientific">Starmerella bacillaris</name>
    <name type="common">Yeast</name>
    <name type="synonym">Candida zemplinina</name>
    <dbReference type="NCBI Taxonomy" id="1247836"/>
    <lineage>
        <taxon>Eukaryota</taxon>
        <taxon>Fungi</taxon>
        <taxon>Dikarya</taxon>
        <taxon>Ascomycota</taxon>
        <taxon>Saccharomycotina</taxon>
        <taxon>Dipodascomycetes</taxon>
        <taxon>Dipodascales</taxon>
        <taxon>Trichomonascaceae</taxon>
        <taxon>Starmerella</taxon>
    </lineage>
</organism>
<comment type="subcellular location">
    <subcellularLocation>
        <location evidence="1">Membrane</location>
        <topology evidence="1">Single-pass membrane protein</topology>
    </subcellularLocation>
</comment>
<accession>A0AAV5RCK1</accession>
<dbReference type="InterPro" id="IPR000073">
    <property type="entry name" value="AB_hydrolase_1"/>
</dbReference>
<gene>
    <name evidence="9" type="ORF">DASB73_002490</name>
</gene>
<evidence type="ECO:0000313" key="9">
    <source>
        <dbReference type="EMBL" id="GMM49291.1"/>
    </source>
</evidence>
<feature type="domain" description="AB hydrolase-1" evidence="8">
    <location>
        <begin position="69"/>
        <end position="232"/>
    </location>
</feature>
<name>A0AAV5RCK1_STABA</name>
<keyword evidence="4" id="KW-0442">Lipid degradation</keyword>
<evidence type="ECO:0000313" key="10">
    <source>
        <dbReference type="Proteomes" id="UP001362899"/>
    </source>
</evidence>
<dbReference type="PANTHER" id="PTHR11005">
    <property type="entry name" value="LYSOSOMAL ACID LIPASE-RELATED"/>
    <property type="match status" value="1"/>
</dbReference>
<evidence type="ECO:0000256" key="1">
    <source>
        <dbReference type="ARBA" id="ARBA00004167"/>
    </source>
</evidence>
<keyword evidence="10" id="KW-1185">Reference proteome</keyword>
<evidence type="ECO:0000256" key="4">
    <source>
        <dbReference type="ARBA" id="ARBA00022963"/>
    </source>
</evidence>
<dbReference type="FunFam" id="3.40.50.1820:FF:000095">
    <property type="entry name" value="Triglyceride lipase-cholesterol esterase"/>
    <property type="match status" value="1"/>
</dbReference>